<name>A0ABD0Q074_CIRMR</name>
<accession>A0ABD0Q074</accession>
<sequence length="50" mass="5915">ISLLFIGPETHQKWDWIQKNFKCSPSSVLFLKVEEDTAKHSRDYFLMGEN</sequence>
<keyword evidence="2" id="KW-1185">Reference proteome</keyword>
<dbReference type="InterPro" id="IPR042986">
    <property type="entry name" value="PLEKHS1"/>
</dbReference>
<dbReference type="Proteomes" id="UP001529510">
    <property type="component" value="Unassembled WGS sequence"/>
</dbReference>
<dbReference type="PANTHER" id="PTHR47014:SF1">
    <property type="entry name" value="PLECKSTRIN HOMOLOGY DOMAIN-CONTAINING FAMILY S MEMBER 1"/>
    <property type="match status" value="1"/>
</dbReference>
<organism evidence="1 2">
    <name type="scientific">Cirrhinus mrigala</name>
    <name type="common">Mrigala</name>
    <dbReference type="NCBI Taxonomy" id="683832"/>
    <lineage>
        <taxon>Eukaryota</taxon>
        <taxon>Metazoa</taxon>
        <taxon>Chordata</taxon>
        <taxon>Craniata</taxon>
        <taxon>Vertebrata</taxon>
        <taxon>Euteleostomi</taxon>
        <taxon>Actinopterygii</taxon>
        <taxon>Neopterygii</taxon>
        <taxon>Teleostei</taxon>
        <taxon>Ostariophysi</taxon>
        <taxon>Cypriniformes</taxon>
        <taxon>Cyprinidae</taxon>
        <taxon>Labeoninae</taxon>
        <taxon>Labeonini</taxon>
        <taxon>Cirrhinus</taxon>
    </lineage>
</organism>
<feature type="non-terminal residue" evidence="1">
    <location>
        <position position="1"/>
    </location>
</feature>
<dbReference type="AlphaFoldDB" id="A0ABD0Q074"/>
<gene>
    <name evidence="1" type="ORF">M9458_024762</name>
</gene>
<proteinExistence type="predicted"/>
<evidence type="ECO:0000313" key="2">
    <source>
        <dbReference type="Proteomes" id="UP001529510"/>
    </source>
</evidence>
<evidence type="ECO:0000313" key="1">
    <source>
        <dbReference type="EMBL" id="KAL0179320.1"/>
    </source>
</evidence>
<dbReference type="PANTHER" id="PTHR47014">
    <property type="entry name" value="PLECKSTRIN HOMOLOGY DOMAIN-CONTAINING FAMILY S MEMBER 1"/>
    <property type="match status" value="1"/>
</dbReference>
<reference evidence="1 2" key="1">
    <citation type="submission" date="2024-05" db="EMBL/GenBank/DDBJ databases">
        <title>Genome sequencing and assembly of Indian major carp, Cirrhinus mrigala (Hamilton, 1822).</title>
        <authorList>
            <person name="Mohindra V."/>
            <person name="Chowdhury L.M."/>
            <person name="Lal K."/>
            <person name="Jena J.K."/>
        </authorList>
    </citation>
    <scope>NUCLEOTIDE SEQUENCE [LARGE SCALE GENOMIC DNA]</scope>
    <source>
        <strain evidence="1">CM1030</strain>
        <tissue evidence="1">Blood</tissue>
    </source>
</reference>
<feature type="non-terminal residue" evidence="1">
    <location>
        <position position="50"/>
    </location>
</feature>
<protein>
    <submittedName>
        <fullName evidence="1">Uncharacterized protein</fullName>
    </submittedName>
</protein>
<comment type="caution">
    <text evidence="1">The sequence shown here is derived from an EMBL/GenBank/DDBJ whole genome shotgun (WGS) entry which is preliminary data.</text>
</comment>
<dbReference type="EMBL" id="JAMKFB020000012">
    <property type="protein sequence ID" value="KAL0179320.1"/>
    <property type="molecule type" value="Genomic_DNA"/>
</dbReference>